<dbReference type="InterPro" id="IPR000668">
    <property type="entry name" value="Peptidase_C1A_C"/>
</dbReference>
<dbReference type="PROSITE" id="PS00640">
    <property type="entry name" value="THIOL_PROTEASE_ASN"/>
    <property type="match status" value="1"/>
</dbReference>
<evidence type="ECO:0000259" key="5">
    <source>
        <dbReference type="SMART" id="SM00848"/>
    </source>
</evidence>
<evidence type="ECO:0000259" key="4">
    <source>
        <dbReference type="SMART" id="SM00645"/>
    </source>
</evidence>
<feature type="domain" description="Peptidase C1A papain C-terminal" evidence="4">
    <location>
        <begin position="311"/>
        <end position="526"/>
    </location>
</feature>
<dbReference type="SMART" id="SM00645">
    <property type="entry name" value="Pept_C1"/>
    <property type="match status" value="1"/>
</dbReference>
<dbReference type="InterPro" id="IPR039417">
    <property type="entry name" value="Peptidase_C1A_papain-like"/>
</dbReference>
<dbReference type="PANTHER" id="PTHR12411">
    <property type="entry name" value="CYSTEINE PROTEASE FAMILY C1-RELATED"/>
    <property type="match status" value="1"/>
</dbReference>
<proteinExistence type="inferred from homology"/>
<dbReference type="InterPro" id="IPR025661">
    <property type="entry name" value="Pept_asp_AS"/>
</dbReference>
<organism evidence="6 7">
    <name type="scientific">Kipferlia bialata</name>
    <dbReference type="NCBI Taxonomy" id="797122"/>
    <lineage>
        <taxon>Eukaryota</taxon>
        <taxon>Metamonada</taxon>
        <taxon>Carpediemonas-like organisms</taxon>
        <taxon>Kipferlia</taxon>
    </lineage>
</organism>
<dbReference type="InterPro" id="IPR013128">
    <property type="entry name" value="Peptidase_C1A"/>
</dbReference>
<feature type="signal peptide" evidence="3">
    <location>
        <begin position="1"/>
        <end position="15"/>
    </location>
</feature>
<comment type="caution">
    <text evidence="6">The sequence shown here is derived from an EMBL/GenBank/DDBJ whole genome shotgun (WGS) entry which is preliminary data.</text>
</comment>
<dbReference type="Pfam" id="PF00112">
    <property type="entry name" value="Peptidase_C1"/>
    <property type="match status" value="1"/>
</dbReference>
<dbReference type="InterPro" id="IPR038765">
    <property type="entry name" value="Papain-like_cys_pep_sf"/>
</dbReference>
<accession>A0A9K3CVG6</accession>
<dbReference type="Gene3D" id="3.90.70.10">
    <property type="entry name" value="Cysteine proteinases"/>
    <property type="match status" value="1"/>
</dbReference>
<dbReference type="PROSITE" id="PS00139">
    <property type="entry name" value="THIOL_PROTEASE_CYS"/>
    <property type="match status" value="1"/>
</dbReference>
<dbReference type="CDD" id="cd02248">
    <property type="entry name" value="Peptidase_C1A"/>
    <property type="match status" value="1"/>
</dbReference>
<evidence type="ECO:0000256" key="1">
    <source>
        <dbReference type="ARBA" id="ARBA00008455"/>
    </source>
</evidence>
<reference evidence="6 7" key="1">
    <citation type="journal article" date="2018" name="PLoS ONE">
        <title>The draft genome of Kipferlia bialata reveals reductive genome evolution in fornicate parasites.</title>
        <authorList>
            <person name="Tanifuji G."/>
            <person name="Takabayashi S."/>
            <person name="Kume K."/>
            <person name="Takagi M."/>
            <person name="Nakayama T."/>
            <person name="Kamikawa R."/>
            <person name="Inagaki Y."/>
            <person name="Hashimoto T."/>
        </authorList>
    </citation>
    <scope>NUCLEOTIDE SEQUENCE [LARGE SCALE GENOMIC DNA]</scope>
    <source>
        <strain evidence="6">NY0173</strain>
    </source>
</reference>
<feature type="domain" description="Cathepsin propeptide inhibitor" evidence="5">
    <location>
        <begin position="226"/>
        <end position="282"/>
    </location>
</feature>
<dbReference type="SMART" id="SM00848">
    <property type="entry name" value="Inhibitor_I29"/>
    <property type="match status" value="1"/>
</dbReference>
<dbReference type="Pfam" id="PF08246">
    <property type="entry name" value="Inhibitor_I29"/>
    <property type="match status" value="1"/>
</dbReference>
<dbReference type="GO" id="GO:0006508">
    <property type="term" value="P:proteolysis"/>
    <property type="evidence" value="ECO:0007669"/>
    <property type="project" value="InterPro"/>
</dbReference>
<evidence type="ECO:0000256" key="2">
    <source>
        <dbReference type="ARBA" id="ARBA00023157"/>
    </source>
</evidence>
<dbReference type="SUPFAM" id="SSF54001">
    <property type="entry name" value="Cysteine proteinases"/>
    <property type="match status" value="1"/>
</dbReference>
<comment type="similarity">
    <text evidence="1">Belongs to the peptidase C1 family.</text>
</comment>
<gene>
    <name evidence="6" type="ORF">KIPB_004457</name>
</gene>
<dbReference type="PRINTS" id="PR00705">
    <property type="entry name" value="PAPAIN"/>
</dbReference>
<keyword evidence="2" id="KW-1015">Disulfide bond</keyword>
<evidence type="ECO:0000313" key="6">
    <source>
        <dbReference type="EMBL" id="GIQ83180.1"/>
    </source>
</evidence>
<dbReference type="InterPro" id="IPR025660">
    <property type="entry name" value="Pept_his_AS"/>
</dbReference>
<dbReference type="Proteomes" id="UP000265618">
    <property type="component" value="Unassembled WGS sequence"/>
</dbReference>
<keyword evidence="7" id="KW-1185">Reference proteome</keyword>
<protein>
    <submittedName>
        <fullName evidence="6">Peptidase C1A</fullName>
    </submittedName>
</protein>
<dbReference type="InterPro" id="IPR000169">
    <property type="entry name" value="Pept_cys_AS"/>
</dbReference>
<evidence type="ECO:0000256" key="3">
    <source>
        <dbReference type="SAM" id="SignalP"/>
    </source>
</evidence>
<dbReference type="EMBL" id="BDIP01000954">
    <property type="protein sequence ID" value="GIQ83180.1"/>
    <property type="molecule type" value="Genomic_DNA"/>
</dbReference>
<dbReference type="InterPro" id="IPR013201">
    <property type="entry name" value="Prot_inhib_I29"/>
</dbReference>
<name>A0A9K3CVG6_9EUKA</name>
<evidence type="ECO:0000313" key="7">
    <source>
        <dbReference type="Proteomes" id="UP000265618"/>
    </source>
</evidence>
<feature type="chain" id="PRO_5039947852" evidence="3">
    <location>
        <begin position="16"/>
        <end position="530"/>
    </location>
</feature>
<dbReference type="OrthoDB" id="65740at2759"/>
<dbReference type="AlphaFoldDB" id="A0A9K3CVG6"/>
<dbReference type="GO" id="GO:0008234">
    <property type="term" value="F:cysteine-type peptidase activity"/>
    <property type="evidence" value="ECO:0007669"/>
    <property type="project" value="InterPro"/>
</dbReference>
<keyword evidence="3" id="KW-0732">Signal</keyword>
<sequence length="530" mass="60210">MRVIAVLALVAIALAYPQIVWPSKYYLEGEFILPYANITQSITVNYDEDNHCEKLSFFDDLNYTIWNGADYSYVRVEKDHPVCLTEMPEEASRDEDMTPLTPVLPDISNWNYQGTKTVRGIKVYHYSMIEVDGEGNNQKTNNYDMFVGMDRAPVRFEIRGYDSVFGSHFDLYTLEYYTFVANYNQEGVYDRPMLCSAPSLRSNNVGESPMLADLRQIHPRNVAARFGSFEQRYNRSYASETERVRRQGIFARNLDRINELNSRNLGWTASVNRYADMEHHEILAARTGFVRNPLRDEEDAPETCKYNGEDLPVSIDWRVKGAVGPVKDQAACGSCWTFGTMGTVEGRWFIGHNEHQRFSEQGIVDCFWDDSDNGCEGGDSVAALKFLYEKQALPLESEYPYIGLDDYCQDHLYKASMKIDSYGRVEAESVDSLKLALQDGPVAIAISVPESMIWYSYGVYYDEECSPAYEDLGHAVTAVGYGVDPDFGEYWIVKNSWSSFWGDNGYIYISTVDNNCGCATDAGYAVINKA</sequence>
<dbReference type="PROSITE" id="PS00639">
    <property type="entry name" value="THIOL_PROTEASE_HIS"/>
    <property type="match status" value="1"/>
</dbReference>